<dbReference type="InterPro" id="IPR049326">
    <property type="entry name" value="Rhodopsin_dom_fungi"/>
</dbReference>
<reference evidence="9" key="2">
    <citation type="journal article" date="2009" name="Fungal Genet. Biol.">
        <title>The 2008 update of the Aspergillus nidulans genome annotation: a community effort.</title>
        <authorList>
            <person name="Wortman J.R."/>
            <person name="Gilsenan J.M."/>
            <person name="Joardar V."/>
            <person name="Deegan J."/>
            <person name="Clutterbuck J."/>
            <person name="Andersen M.R."/>
            <person name="Archer D."/>
            <person name="Bencina M."/>
            <person name="Braus G."/>
            <person name="Coutinho P."/>
            <person name="von Dohren H."/>
            <person name="Doonan J."/>
            <person name="Driessen A.J."/>
            <person name="Durek P."/>
            <person name="Espeso E."/>
            <person name="Fekete E."/>
            <person name="Flipphi M."/>
            <person name="Estrada C.G."/>
            <person name="Geysens S."/>
            <person name="Goldman G."/>
            <person name="de Groot P.W."/>
            <person name="Hansen K."/>
            <person name="Harris S.D."/>
            <person name="Heinekamp T."/>
            <person name="Helmstaedt K."/>
            <person name="Henrissat B."/>
            <person name="Hofmann G."/>
            <person name="Homan T."/>
            <person name="Horio T."/>
            <person name="Horiuchi H."/>
            <person name="James S."/>
            <person name="Jones M."/>
            <person name="Karaffa L."/>
            <person name="Karanyi Z."/>
            <person name="Kato M."/>
            <person name="Keller N."/>
            <person name="Kelly D.E."/>
            <person name="Kiel J.A."/>
            <person name="Kim J.M."/>
            <person name="van der Klei I.J."/>
            <person name="Klis F.M."/>
            <person name="Kovalchuk A."/>
            <person name="Krasevec N."/>
            <person name="Kubicek C.P."/>
            <person name="Liu B."/>
            <person name="Maccabe A."/>
            <person name="Meyer V."/>
            <person name="Mirabito P."/>
            <person name="Miskei M."/>
            <person name="Mos M."/>
            <person name="Mullins J."/>
            <person name="Nelson D.R."/>
            <person name="Nielsen J."/>
            <person name="Oakley B.R."/>
            <person name="Osmani S.A."/>
            <person name="Pakula T."/>
            <person name="Paszewski A."/>
            <person name="Paulsen I."/>
            <person name="Pilsyk S."/>
            <person name="Pocsi I."/>
            <person name="Punt P.J."/>
            <person name="Ram A.F."/>
            <person name="Ren Q."/>
            <person name="Robellet X."/>
            <person name="Robson G."/>
            <person name="Seiboth B."/>
            <person name="van Solingen P."/>
            <person name="Specht T."/>
            <person name="Sun J."/>
            <person name="Taheri-Talesh N."/>
            <person name="Takeshita N."/>
            <person name="Ussery D."/>
            <person name="vanKuyk P.A."/>
            <person name="Visser H."/>
            <person name="van de Vondervoort P.J."/>
            <person name="de Vries R.P."/>
            <person name="Walton J."/>
            <person name="Xiang X."/>
            <person name="Xiong Y."/>
            <person name="Zeng A.P."/>
            <person name="Brandt B.W."/>
            <person name="Cornell M.J."/>
            <person name="van den Hondel C.A."/>
            <person name="Visser J."/>
            <person name="Oliver S.G."/>
            <person name="Turner G."/>
        </authorList>
    </citation>
    <scope>GENOME REANNOTATION</scope>
    <source>
        <strain evidence="9">FGSC A4 / ATCC 38163 / CBS 112.46 / NRRL 194 / M139</strain>
    </source>
</reference>
<dbReference type="KEGG" id="ani:ANIA_02108"/>
<keyword evidence="2 6" id="KW-0812">Transmembrane</keyword>
<dbReference type="EMBL" id="BN001307">
    <property type="protein sequence ID" value="CBF86194.1"/>
    <property type="molecule type" value="Genomic_DNA"/>
</dbReference>
<name>C8VLY8_EMENI</name>
<evidence type="ECO:0000256" key="1">
    <source>
        <dbReference type="ARBA" id="ARBA00004141"/>
    </source>
</evidence>
<dbReference type="InterPro" id="IPR052337">
    <property type="entry name" value="SAT4-like"/>
</dbReference>
<dbReference type="GO" id="GO:0016020">
    <property type="term" value="C:membrane"/>
    <property type="evidence" value="ECO:0007669"/>
    <property type="project" value="UniProtKB-SubCell"/>
</dbReference>
<comment type="subcellular location">
    <subcellularLocation>
        <location evidence="1">Membrane</location>
        <topology evidence="1">Multi-pass membrane protein</topology>
    </subcellularLocation>
</comment>
<keyword evidence="9" id="KW-1185">Reference proteome</keyword>
<dbReference type="Proteomes" id="UP000000560">
    <property type="component" value="Chromosome VII"/>
</dbReference>
<evidence type="ECO:0000256" key="4">
    <source>
        <dbReference type="ARBA" id="ARBA00023136"/>
    </source>
</evidence>
<feature type="transmembrane region" description="Helical" evidence="6">
    <location>
        <begin position="209"/>
        <end position="229"/>
    </location>
</feature>
<gene>
    <name evidence="8" type="ORF">ANIA_02108</name>
</gene>
<dbReference type="HOGENOM" id="CLU_079936_0_0_1"/>
<dbReference type="VEuPathDB" id="FungiDB:AN2108"/>
<dbReference type="AlphaFoldDB" id="C8VLY8"/>
<sequence length="303" mass="32892">MNDSGHTGFDETYFIVTWVEFVIAIFLLAARCHTALCIVKRVAADLPLAILTFILGAASMVMLTLAAQAGLGVPGPVLNMTENRYALLFGWLNQFFALIAIGLGKLTIVAFLQQIQGYHTLFRTIFLWTLAGSNFIVNCIAAALAIVQCDPVQRLWAESLPGECPGRERIQIFGYVQGAWSALCDFALALFPVVLFARIRAISIPTRIGLCLLMGSGVVAGACTIVKTIRLSNLTTFTDATHQMGNVIVWNQSEMWLVFIVSCLPPTKVFFASLCSGGAKSLSSLYGRLGWHGSSEEGQIAVY</sequence>
<feature type="transmembrane region" description="Helical" evidence="6">
    <location>
        <begin position="124"/>
        <end position="147"/>
    </location>
</feature>
<evidence type="ECO:0000256" key="3">
    <source>
        <dbReference type="ARBA" id="ARBA00022989"/>
    </source>
</evidence>
<evidence type="ECO:0000256" key="2">
    <source>
        <dbReference type="ARBA" id="ARBA00022692"/>
    </source>
</evidence>
<feature type="transmembrane region" description="Helical" evidence="6">
    <location>
        <begin position="42"/>
        <end position="71"/>
    </location>
</feature>
<dbReference type="PANTHER" id="PTHR33048:SF165">
    <property type="entry name" value="INTEGRAL MEMBRANE PROTEIN"/>
    <property type="match status" value="1"/>
</dbReference>
<reference evidence="9" key="1">
    <citation type="journal article" date="2005" name="Nature">
        <title>Sequencing of Aspergillus nidulans and comparative analysis with A. fumigatus and A. oryzae.</title>
        <authorList>
            <person name="Galagan J.E."/>
            <person name="Calvo S.E."/>
            <person name="Cuomo C."/>
            <person name="Ma L.J."/>
            <person name="Wortman J.R."/>
            <person name="Batzoglou S."/>
            <person name="Lee S.I."/>
            <person name="Basturkmen M."/>
            <person name="Spevak C.C."/>
            <person name="Clutterbuck J."/>
            <person name="Kapitonov V."/>
            <person name="Jurka J."/>
            <person name="Scazzocchio C."/>
            <person name="Farman M."/>
            <person name="Butler J."/>
            <person name="Purcell S."/>
            <person name="Harris S."/>
            <person name="Braus G.H."/>
            <person name="Draht O."/>
            <person name="Busch S."/>
            <person name="D'Enfert C."/>
            <person name="Bouchier C."/>
            <person name="Goldman G.H."/>
            <person name="Bell-Pedersen D."/>
            <person name="Griffiths-Jones S."/>
            <person name="Doonan J.H."/>
            <person name="Yu J."/>
            <person name="Vienken K."/>
            <person name="Pain A."/>
            <person name="Freitag M."/>
            <person name="Selker E.U."/>
            <person name="Archer D.B."/>
            <person name="Penalva M.A."/>
            <person name="Oakley B.R."/>
            <person name="Momany M."/>
            <person name="Tanaka T."/>
            <person name="Kumagai T."/>
            <person name="Asai K."/>
            <person name="Machida M."/>
            <person name="Nierman W.C."/>
            <person name="Denning D.W."/>
            <person name="Caddick M."/>
            <person name="Hynes M."/>
            <person name="Paoletti M."/>
            <person name="Fischer R."/>
            <person name="Miller B."/>
            <person name="Dyer P."/>
            <person name="Sachs M.S."/>
            <person name="Osmani S.A."/>
            <person name="Birren B.W."/>
        </authorList>
    </citation>
    <scope>NUCLEOTIDE SEQUENCE [LARGE SCALE GENOMIC DNA]</scope>
    <source>
        <strain evidence="9">FGSC A4 / ATCC 38163 / CBS 112.46 / NRRL 194 / M139</strain>
    </source>
</reference>
<keyword evidence="4 6" id="KW-0472">Membrane</keyword>
<dbReference type="Pfam" id="PF20684">
    <property type="entry name" value="Fung_rhodopsin"/>
    <property type="match status" value="1"/>
</dbReference>
<evidence type="ECO:0000256" key="6">
    <source>
        <dbReference type="SAM" id="Phobius"/>
    </source>
</evidence>
<dbReference type="OrthoDB" id="3934549at2759"/>
<dbReference type="InParanoid" id="C8VLY8"/>
<dbReference type="OMA" id="FRIVHRI"/>
<keyword evidence="3 6" id="KW-1133">Transmembrane helix</keyword>
<feature type="transmembrane region" description="Helical" evidence="6">
    <location>
        <begin position="256"/>
        <end position="279"/>
    </location>
</feature>
<feature type="transmembrane region" description="Helical" evidence="6">
    <location>
        <begin position="12"/>
        <end position="30"/>
    </location>
</feature>
<dbReference type="RefSeq" id="XP_659712.2">
    <property type="nucleotide sequence ID" value="XM_654620.2"/>
</dbReference>
<organism evidence="8 9">
    <name type="scientific">Emericella nidulans (strain FGSC A4 / ATCC 38163 / CBS 112.46 / NRRL 194 / M139)</name>
    <name type="common">Aspergillus nidulans</name>
    <dbReference type="NCBI Taxonomy" id="227321"/>
    <lineage>
        <taxon>Eukaryota</taxon>
        <taxon>Fungi</taxon>
        <taxon>Dikarya</taxon>
        <taxon>Ascomycota</taxon>
        <taxon>Pezizomycotina</taxon>
        <taxon>Eurotiomycetes</taxon>
        <taxon>Eurotiomycetidae</taxon>
        <taxon>Eurotiales</taxon>
        <taxon>Aspergillaceae</taxon>
        <taxon>Aspergillus</taxon>
        <taxon>Aspergillus subgen. Nidulantes</taxon>
    </lineage>
</organism>
<dbReference type="GeneID" id="2875494"/>
<feature type="transmembrane region" description="Helical" evidence="6">
    <location>
        <begin position="91"/>
        <end position="112"/>
    </location>
</feature>
<feature type="transmembrane region" description="Helical" evidence="6">
    <location>
        <begin position="178"/>
        <end position="197"/>
    </location>
</feature>
<protein>
    <recommendedName>
        <fullName evidence="7">Rhodopsin domain-containing protein</fullName>
    </recommendedName>
</protein>
<dbReference type="PANTHER" id="PTHR33048">
    <property type="entry name" value="PTH11-LIKE INTEGRAL MEMBRANE PROTEIN (AFU_ORTHOLOGUE AFUA_5G11245)"/>
    <property type="match status" value="1"/>
</dbReference>
<evidence type="ECO:0000259" key="7">
    <source>
        <dbReference type="Pfam" id="PF20684"/>
    </source>
</evidence>
<evidence type="ECO:0000313" key="9">
    <source>
        <dbReference type="Proteomes" id="UP000000560"/>
    </source>
</evidence>
<evidence type="ECO:0000256" key="5">
    <source>
        <dbReference type="ARBA" id="ARBA00038359"/>
    </source>
</evidence>
<feature type="domain" description="Rhodopsin" evidence="7">
    <location>
        <begin position="30"/>
        <end position="271"/>
    </location>
</feature>
<proteinExistence type="inferred from homology"/>
<comment type="similarity">
    <text evidence="5">Belongs to the SAT4 family.</text>
</comment>
<evidence type="ECO:0000313" key="8">
    <source>
        <dbReference type="EMBL" id="CBF86194.1"/>
    </source>
</evidence>
<accession>C8VLY8</accession>
<dbReference type="eggNOG" id="ENOG502SHS7">
    <property type="taxonomic scope" value="Eukaryota"/>
</dbReference>